<evidence type="ECO:0000256" key="1">
    <source>
        <dbReference type="SAM" id="MobiDB-lite"/>
    </source>
</evidence>
<reference evidence="3" key="1">
    <citation type="submission" date="2025-08" db="UniProtKB">
        <authorList>
            <consortium name="RefSeq"/>
        </authorList>
    </citation>
    <scope>IDENTIFICATION</scope>
</reference>
<sequence length="274" mass="30566">MDTDDDSQNNDFRAKPTGKVQNWPGIVGCTNRSDREKDRKFFRLPAVITNQEEHEKCITEESGRHTQIDVTGPLLPGDGGEGDVAPDHDMDEGDVIYDIDATAAGVRRSKFVYISPNLEISCYWPPSNISRRVQRKELPDTEHWRKYRITIFCYADNIEQALRRANRAELTSACESNRSGTKRKVSKPSRYSSAATSTEGDEEDGGTPVSLPAAPLYECEAGPSSEVNSVWVKIPEEDTAAAYHSGFEQQSLAMMDKIMKNTEKMLIQQGALPC</sequence>
<protein>
    <submittedName>
        <fullName evidence="3">Uncharacterized protein LOC106813189</fullName>
    </submittedName>
</protein>
<feature type="compositionally biased region" description="Polar residues" evidence="1">
    <location>
        <begin position="189"/>
        <end position="198"/>
    </location>
</feature>
<evidence type="ECO:0000313" key="3">
    <source>
        <dbReference type="RefSeq" id="XP_014672742.1"/>
    </source>
</evidence>
<dbReference type="GeneID" id="106813189"/>
<name>A0ABM1EKM1_PRICU</name>
<keyword evidence="2" id="KW-1185">Reference proteome</keyword>
<proteinExistence type="predicted"/>
<feature type="region of interest" description="Disordered" evidence="1">
    <location>
        <begin position="171"/>
        <end position="214"/>
    </location>
</feature>
<organism evidence="2 3">
    <name type="scientific">Priapulus caudatus</name>
    <name type="common">Priapulid worm</name>
    <dbReference type="NCBI Taxonomy" id="37621"/>
    <lineage>
        <taxon>Eukaryota</taxon>
        <taxon>Metazoa</taxon>
        <taxon>Ecdysozoa</taxon>
        <taxon>Scalidophora</taxon>
        <taxon>Priapulida</taxon>
        <taxon>Priapulimorpha</taxon>
        <taxon>Priapulimorphida</taxon>
        <taxon>Priapulidae</taxon>
        <taxon>Priapulus</taxon>
    </lineage>
</organism>
<feature type="region of interest" description="Disordered" evidence="1">
    <location>
        <begin position="1"/>
        <end position="24"/>
    </location>
</feature>
<evidence type="ECO:0000313" key="2">
    <source>
        <dbReference type="Proteomes" id="UP000695022"/>
    </source>
</evidence>
<gene>
    <name evidence="3" type="primary">LOC106813189</name>
</gene>
<dbReference type="Proteomes" id="UP000695022">
    <property type="component" value="Unplaced"/>
</dbReference>
<dbReference type="RefSeq" id="XP_014672742.1">
    <property type="nucleotide sequence ID" value="XM_014817256.1"/>
</dbReference>
<accession>A0ABM1EKM1</accession>